<protein>
    <recommendedName>
        <fullName evidence="4">DUF2381 family protein</fullName>
    </recommendedName>
</protein>
<dbReference type="EMBL" id="CP004025">
    <property type="protein sequence ID" value="AGC44106.1"/>
    <property type="molecule type" value="Genomic_DNA"/>
</dbReference>
<dbReference type="HOGENOM" id="CLU_078790_0_0_7"/>
<evidence type="ECO:0008006" key="4">
    <source>
        <dbReference type="Google" id="ProtNLM"/>
    </source>
</evidence>
<dbReference type="Pfam" id="PF09544">
    <property type="entry name" value="DUF2381"/>
    <property type="match status" value="1"/>
</dbReference>
<feature type="coiled-coil region" evidence="1">
    <location>
        <begin position="142"/>
        <end position="169"/>
    </location>
</feature>
<gene>
    <name evidence="2" type="ordered locus">MYSTI_02790</name>
</gene>
<evidence type="ECO:0000313" key="2">
    <source>
        <dbReference type="EMBL" id="AGC44106.1"/>
    </source>
</evidence>
<accession>L7U5H0</accession>
<evidence type="ECO:0000256" key="1">
    <source>
        <dbReference type="SAM" id="Coils"/>
    </source>
</evidence>
<dbReference type="PATRIC" id="fig|1278073.3.peg.2842"/>
<dbReference type="Proteomes" id="UP000011131">
    <property type="component" value="Chromosome"/>
</dbReference>
<dbReference type="NCBIfam" id="TIGR02268">
    <property type="entry name" value="Myxococcus xanthus paralogous family TIGR02268"/>
    <property type="match status" value="1"/>
</dbReference>
<dbReference type="KEGG" id="msd:MYSTI_02790"/>
<dbReference type="OrthoDB" id="5522147at2"/>
<proteinExistence type="predicted"/>
<keyword evidence="1" id="KW-0175">Coiled coil</keyword>
<dbReference type="AlphaFoldDB" id="L7U5H0"/>
<organism evidence="2 3">
    <name type="scientific">Myxococcus stipitatus (strain DSM 14675 / JCM 12634 / Mx s8)</name>
    <dbReference type="NCBI Taxonomy" id="1278073"/>
    <lineage>
        <taxon>Bacteria</taxon>
        <taxon>Pseudomonadati</taxon>
        <taxon>Myxococcota</taxon>
        <taxon>Myxococcia</taxon>
        <taxon>Myxococcales</taxon>
        <taxon>Cystobacterineae</taxon>
        <taxon>Myxococcaceae</taxon>
        <taxon>Myxococcus</taxon>
    </lineage>
</organism>
<sequence length="312" mass="34325">MPAATSVWVFIWGVMLSLGAKASGLEPSGSLAPVRRIEFSADARAPLPEVHITPGRSTTFFFDARIRPDEVVLEGRERFERLGLAEDHVALIPSSLFREGERLLLELRFRDGAAPERAAFMLVVDAARGEPQVEVFRSVRPVESYRQEVQELKERLARLQAELTHPRSEGPSSWHIEAAVAEMEGSDSMRFYVLSRSQTVVHPDLSVAQVAHAQAKGLWTALRLDVRARKGSETWNAVGASLTDEEGRVLEVPAPWQSTPLIGGGAAMLVIMVSGAVPLDARRYVLKLWDAAGRTATVEGLTFKPSAEQERP</sequence>
<dbReference type="InterPro" id="IPR011754">
    <property type="entry name" value="Mxa_paralog_2268"/>
</dbReference>
<evidence type="ECO:0000313" key="3">
    <source>
        <dbReference type="Proteomes" id="UP000011131"/>
    </source>
</evidence>
<name>L7U5H0_MYXSD</name>
<dbReference type="STRING" id="1278073.MYSTI_02790"/>
<dbReference type="RefSeq" id="WP_015348367.1">
    <property type="nucleotide sequence ID" value="NC_020126.1"/>
</dbReference>
<reference evidence="2 3" key="1">
    <citation type="journal article" date="2013" name="Genome Announc.">
        <title>Complete genome sequence of Myxococcus stipitatus strain DSM 14675, a fruiting myxobacterium.</title>
        <authorList>
            <person name="Huntley S."/>
            <person name="Kneip S."/>
            <person name="Treuner-Lange A."/>
            <person name="Sogaard-Andersen L."/>
        </authorList>
    </citation>
    <scope>NUCLEOTIDE SEQUENCE [LARGE SCALE GENOMIC DNA]</scope>
    <source>
        <strain evidence="3">DSM 14675 / JCM 12634 / Mx s8</strain>
    </source>
</reference>
<keyword evidence="3" id="KW-1185">Reference proteome</keyword>